<feature type="domain" description="PH" evidence="1">
    <location>
        <begin position="1"/>
        <end position="106"/>
    </location>
</feature>
<dbReference type="PROSITE" id="PS50003">
    <property type="entry name" value="PH_DOMAIN"/>
    <property type="match status" value="1"/>
</dbReference>
<organism evidence="2">
    <name type="scientific">Ixodes ricinus</name>
    <name type="common">Common tick</name>
    <name type="synonym">Acarus ricinus</name>
    <dbReference type="NCBI Taxonomy" id="34613"/>
    <lineage>
        <taxon>Eukaryota</taxon>
        <taxon>Metazoa</taxon>
        <taxon>Ecdysozoa</taxon>
        <taxon>Arthropoda</taxon>
        <taxon>Chelicerata</taxon>
        <taxon>Arachnida</taxon>
        <taxon>Acari</taxon>
        <taxon>Parasitiformes</taxon>
        <taxon>Ixodida</taxon>
        <taxon>Ixodoidea</taxon>
        <taxon>Ixodidae</taxon>
        <taxon>Ixodinae</taxon>
        <taxon>Ixodes</taxon>
    </lineage>
</organism>
<sequence>MYTRQGYLLLMEKKHISTIWSKHYCQYQKENRKFTMIPYSQTVGKITTTDTFILKECIRRIHESIDKRFCFDLTTADRPNATTYTFQALSEDDCKHWLNAMDGKEPSSTPPGRVTRQEGCLLDENGLPL</sequence>
<dbReference type="Gene3D" id="2.30.29.30">
    <property type="entry name" value="Pleckstrin-homology domain (PH domain)/Phosphotyrosine-binding domain (PTB)"/>
    <property type="match status" value="1"/>
</dbReference>
<dbReference type="SUPFAM" id="SSF50729">
    <property type="entry name" value="PH domain-like"/>
    <property type="match status" value="1"/>
</dbReference>
<dbReference type="GO" id="GO:0005096">
    <property type="term" value="F:GTPase activator activity"/>
    <property type="evidence" value="ECO:0007669"/>
    <property type="project" value="InterPro"/>
</dbReference>
<dbReference type="InterPro" id="IPR047234">
    <property type="entry name" value="GRAF_fam"/>
</dbReference>
<accession>A0A0K8RBS5</accession>
<dbReference type="AlphaFoldDB" id="A0A0K8RBS5"/>
<dbReference type="SMART" id="SM00233">
    <property type="entry name" value="PH"/>
    <property type="match status" value="1"/>
</dbReference>
<dbReference type="InterPro" id="IPR047225">
    <property type="entry name" value="PH_GRAF"/>
</dbReference>
<evidence type="ECO:0000313" key="2">
    <source>
        <dbReference type="EMBL" id="JAA68303.1"/>
    </source>
</evidence>
<protein>
    <submittedName>
        <fullName evidence="2">Putative oligophrenin-1</fullName>
    </submittedName>
</protein>
<proteinExistence type="evidence at transcript level"/>
<dbReference type="CDD" id="cd01249">
    <property type="entry name" value="BAR-PH_GRAF_family"/>
    <property type="match status" value="1"/>
</dbReference>
<dbReference type="InterPro" id="IPR011993">
    <property type="entry name" value="PH-like_dom_sf"/>
</dbReference>
<reference evidence="2" key="1">
    <citation type="submission" date="2012-12" db="EMBL/GenBank/DDBJ databases">
        <title>Identification and characterization of a phenylalanine ammonia-lyase gene family in Isatis indigotica Fort.</title>
        <authorList>
            <person name="Liu Q."/>
            <person name="Chen J."/>
            <person name="Zhou X."/>
            <person name="Di P."/>
            <person name="Xiao Y."/>
            <person name="Xuan H."/>
            <person name="Zhang L."/>
            <person name="Chen W."/>
        </authorList>
    </citation>
    <scope>NUCLEOTIDE SEQUENCE</scope>
    <source>
        <tissue evidence="2">Salivary gland</tissue>
    </source>
</reference>
<dbReference type="PANTHER" id="PTHR12552">
    <property type="entry name" value="OLIGOPHRENIN 1"/>
    <property type="match status" value="1"/>
</dbReference>
<dbReference type="PANTHER" id="PTHR12552:SF1">
    <property type="entry name" value="RHO GTPASE-ACTIVATING PROTEIN GRAF"/>
    <property type="match status" value="1"/>
</dbReference>
<name>A0A0K8RBS5_IXORI</name>
<dbReference type="InterPro" id="IPR001849">
    <property type="entry name" value="PH_domain"/>
</dbReference>
<evidence type="ECO:0000259" key="1">
    <source>
        <dbReference type="PROSITE" id="PS50003"/>
    </source>
</evidence>
<dbReference type="Pfam" id="PF00169">
    <property type="entry name" value="PH"/>
    <property type="match status" value="1"/>
</dbReference>
<dbReference type="FunFam" id="2.30.29.30:FF:000496">
    <property type="entry name" value="Rho GTPase-activating protein"/>
    <property type="match status" value="1"/>
</dbReference>
<dbReference type="EMBL" id="GADI01005505">
    <property type="protein sequence ID" value="JAA68303.1"/>
    <property type="molecule type" value="mRNA"/>
</dbReference>